<evidence type="ECO:0000313" key="2">
    <source>
        <dbReference type="Proteomes" id="UP000237271"/>
    </source>
</evidence>
<name>A0A2P4X7Z0_9STRA</name>
<dbReference type="OrthoDB" id="126917at2759"/>
<dbReference type="AlphaFoldDB" id="A0A2P4X7Z0"/>
<proteinExistence type="predicted"/>
<dbReference type="EMBL" id="NCKW01015861">
    <property type="protein sequence ID" value="POM61649.1"/>
    <property type="molecule type" value="Genomic_DNA"/>
</dbReference>
<gene>
    <name evidence="1" type="ORF">PHPALM_29307</name>
</gene>
<dbReference type="Proteomes" id="UP000237271">
    <property type="component" value="Unassembled WGS sequence"/>
</dbReference>
<protein>
    <recommendedName>
        <fullName evidence="3">ATP-binding cassette (ABC) Superfamily</fullName>
    </recommendedName>
</protein>
<organism evidence="1 2">
    <name type="scientific">Phytophthora palmivora</name>
    <dbReference type="NCBI Taxonomy" id="4796"/>
    <lineage>
        <taxon>Eukaryota</taxon>
        <taxon>Sar</taxon>
        <taxon>Stramenopiles</taxon>
        <taxon>Oomycota</taxon>
        <taxon>Peronosporomycetes</taxon>
        <taxon>Peronosporales</taxon>
        <taxon>Peronosporaceae</taxon>
        <taxon>Phytophthora</taxon>
    </lineage>
</organism>
<accession>A0A2P4X7Z0</accession>
<evidence type="ECO:0008006" key="3">
    <source>
        <dbReference type="Google" id="ProtNLM"/>
    </source>
</evidence>
<keyword evidence="2" id="KW-1185">Reference proteome</keyword>
<evidence type="ECO:0000313" key="1">
    <source>
        <dbReference type="EMBL" id="POM61649.1"/>
    </source>
</evidence>
<reference evidence="1 2" key="1">
    <citation type="journal article" date="2017" name="Genome Biol. Evol.">
        <title>Phytophthora megakarya and P. palmivora, closely related causal agents of cacao black pod rot, underwent increases in genome sizes and gene numbers by different mechanisms.</title>
        <authorList>
            <person name="Ali S.S."/>
            <person name="Shao J."/>
            <person name="Lary D.J."/>
            <person name="Kronmiller B."/>
            <person name="Shen D."/>
            <person name="Strem M.D."/>
            <person name="Amoako-Attah I."/>
            <person name="Akrofi A.Y."/>
            <person name="Begoude B.A."/>
            <person name="Ten Hoopen G.M."/>
            <person name="Coulibaly K."/>
            <person name="Kebe B.I."/>
            <person name="Melnick R.L."/>
            <person name="Guiltinan M.J."/>
            <person name="Tyler B.M."/>
            <person name="Meinhardt L.W."/>
            <person name="Bailey B.A."/>
        </authorList>
    </citation>
    <scope>NUCLEOTIDE SEQUENCE [LARGE SCALE GENOMIC DNA]</scope>
    <source>
        <strain evidence="2">sbr112.9</strain>
    </source>
</reference>
<comment type="caution">
    <text evidence="1">The sequence shown here is derived from an EMBL/GenBank/DDBJ whole genome shotgun (WGS) entry which is preliminary data.</text>
</comment>
<sequence length="156" mass="18062">MSVAWFRTNHSLSMTLRPLGYPWVQPKNTTTPSQAEDLLWRWASLKNFTLQELKELREDRLLSYGLDQRDHRIEFAHLIAKRQLHSVMEGLSQQSKPSAHDERISTGVEQATRCRTFGSDECRCSQTIPSTWKWRTPFRSSRTGEAPTRVVYAAPS</sequence>